<protein>
    <submittedName>
        <fullName evidence="1">Uncharacterized protein</fullName>
    </submittedName>
</protein>
<accession>A0ABW3M3X7</accession>
<evidence type="ECO:0000313" key="1">
    <source>
        <dbReference type="EMBL" id="MFD1044632.1"/>
    </source>
</evidence>
<dbReference type="Proteomes" id="UP001597045">
    <property type="component" value="Unassembled WGS sequence"/>
</dbReference>
<sequence>MVLTPDENTAQKFIDNRIPTSHTVLRAEAVKEDLTPFTRKPAATLVLANRYDGIDLLDDDCRLVVLDGLPTGADLQGAGLGGTDFVLDLSLLGKMFAPQSPLLSRPGAGGCVRLPITDGPPADRDPTSKSRRKIRIYAGIPFWLRFPS</sequence>
<name>A0ABW3M3X7_9PSEU</name>
<dbReference type="EMBL" id="JBHTIS010000092">
    <property type="protein sequence ID" value="MFD1044632.1"/>
    <property type="molecule type" value="Genomic_DNA"/>
</dbReference>
<comment type="caution">
    <text evidence="1">The sequence shown here is derived from an EMBL/GenBank/DDBJ whole genome shotgun (WGS) entry which is preliminary data.</text>
</comment>
<organism evidence="1 2">
    <name type="scientific">Kibdelosporangium lantanae</name>
    <dbReference type="NCBI Taxonomy" id="1497396"/>
    <lineage>
        <taxon>Bacteria</taxon>
        <taxon>Bacillati</taxon>
        <taxon>Actinomycetota</taxon>
        <taxon>Actinomycetes</taxon>
        <taxon>Pseudonocardiales</taxon>
        <taxon>Pseudonocardiaceae</taxon>
        <taxon>Kibdelosporangium</taxon>
    </lineage>
</organism>
<keyword evidence="2" id="KW-1185">Reference proteome</keyword>
<gene>
    <name evidence="1" type="ORF">ACFQ1S_02990</name>
</gene>
<reference evidence="2" key="1">
    <citation type="journal article" date="2019" name="Int. J. Syst. Evol. Microbiol.">
        <title>The Global Catalogue of Microorganisms (GCM) 10K type strain sequencing project: providing services to taxonomists for standard genome sequencing and annotation.</title>
        <authorList>
            <consortium name="The Broad Institute Genomics Platform"/>
            <consortium name="The Broad Institute Genome Sequencing Center for Infectious Disease"/>
            <person name="Wu L."/>
            <person name="Ma J."/>
        </authorList>
    </citation>
    <scope>NUCLEOTIDE SEQUENCE [LARGE SCALE GENOMIC DNA]</scope>
    <source>
        <strain evidence="2">JCM 31486</strain>
    </source>
</reference>
<evidence type="ECO:0000313" key="2">
    <source>
        <dbReference type="Proteomes" id="UP001597045"/>
    </source>
</evidence>
<proteinExistence type="predicted"/>